<protein>
    <submittedName>
        <fullName evidence="2">Uncharacterized protein</fullName>
    </submittedName>
</protein>
<reference evidence="2 3" key="1">
    <citation type="submission" date="2021-06" db="EMBL/GenBank/DDBJ databases">
        <title>Genome-based taxonomic framework of Microbacterium strains isolated from marine environment, the description of four new species and reclassification of four preexisting species.</title>
        <authorList>
            <person name="Lee S.D."/>
            <person name="Kim S.-M."/>
            <person name="Byeon Y.-S."/>
            <person name="Yang H.L."/>
            <person name="Kim I.S."/>
        </authorList>
    </citation>
    <scope>NUCLEOTIDE SEQUENCE [LARGE SCALE GENOMIC DNA]</scope>
    <source>
        <strain evidence="2 3">SSW1-51</strain>
    </source>
</reference>
<dbReference type="Proteomes" id="UP000831467">
    <property type="component" value="Chromosome"/>
</dbReference>
<evidence type="ECO:0000313" key="2">
    <source>
        <dbReference type="EMBL" id="UPL10376.1"/>
    </source>
</evidence>
<dbReference type="EMBL" id="CP078076">
    <property type="protein sequence ID" value="UPL10376.1"/>
    <property type="molecule type" value="Genomic_DNA"/>
</dbReference>
<name>A0ABY4IET4_9MICO</name>
<sequence>MIAGWVFVAIGMWMAFSTAVTTADEGLRMMMLIAGSFLAGGLVFDVTPWLVRRNRPPSDE</sequence>
<keyword evidence="1" id="KW-0472">Membrane</keyword>
<keyword evidence="1" id="KW-0812">Transmembrane</keyword>
<accession>A0ABY4IET4</accession>
<gene>
    <name evidence="2" type="ORF">KV394_04310</name>
</gene>
<evidence type="ECO:0000256" key="1">
    <source>
        <dbReference type="SAM" id="Phobius"/>
    </source>
</evidence>
<proteinExistence type="predicted"/>
<feature type="transmembrane region" description="Helical" evidence="1">
    <location>
        <begin position="29"/>
        <end position="51"/>
    </location>
</feature>
<evidence type="ECO:0000313" key="3">
    <source>
        <dbReference type="Proteomes" id="UP000831467"/>
    </source>
</evidence>
<keyword evidence="1" id="KW-1133">Transmembrane helix</keyword>
<organism evidence="2 3">
    <name type="scientific">Microbacterium sufflavum</name>
    <dbReference type="NCBI Taxonomy" id="2851649"/>
    <lineage>
        <taxon>Bacteria</taxon>
        <taxon>Bacillati</taxon>
        <taxon>Actinomycetota</taxon>
        <taxon>Actinomycetes</taxon>
        <taxon>Micrococcales</taxon>
        <taxon>Microbacteriaceae</taxon>
        <taxon>Microbacterium</taxon>
    </lineage>
</organism>
<dbReference type="RefSeq" id="WP_247982388.1">
    <property type="nucleotide sequence ID" value="NZ_CP078076.1"/>
</dbReference>
<keyword evidence="3" id="KW-1185">Reference proteome</keyword>